<gene>
    <name evidence="1" type="ORF">ZIOFF_013313</name>
</gene>
<accession>A0A8J5LNT5</accession>
<name>A0A8J5LNT5_ZINOF</name>
<evidence type="ECO:0000313" key="2">
    <source>
        <dbReference type="Proteomes" id="UP000734854"/>
    </source>
</evidence>
<evidence type="ECO:0000313" key="1">
    <source>
        <dbReference type="EMBL" id="KAG6523455.1"/>
    </source>
</evidence>
<comment type="caution">
    <text evidence="1">The sequence shown here is derived from an EMBL/GenBank/DDBJ whole genome shotgun (WGS) entry which is preliminary data.</text>
</comment>
<dbReference type="AlphaFoldDB" id="A0A8J5LNT5"/>
<reference evidence="1 2" key="1">
    <citation type="submission" date="2020-08" db="EMBL/GenBank/DDBJ databases">
        <title>Plant Genome Project.</title>
        <authorList>
            <person name="Zhang R.-G."/>
        </authorList>
    </citation>
    <scope>NUCLEOTIDE SEQUENCE [LARGE SCALE GENOMIC DNA]</scope>
    <source>
        <tissue evidence="1">Rhizome</tissue>
    </source>
</reference>
<protein>
    <submittedName>
        <fullName evidence="1">Uncharacterized protein</fullName>
    </submittedName>
</protein>
<dbReference type="EMBL" id="JACMSC010000004">
    <property type="protein sequence ID" value="KAG6523455.1"/>
    <property type="molecule type" value="Genomic_DNA"/>
</dbReference>
<sequence length="333" mass="36128">MASEASSSSSSLPSPTQRRVAAAEVWKDISLNSLNNRDTPSTPDPLFLRCFLISCSDARPASDSTDAGNVSAAAYTNELEKEVDHLLKENRRLKIKYEEVGEGGGPRERVVVGKVDGEFTSPGGAYGGLNEAHAKVHGVGGKQLEVVVEAVTRWITALGLGLEAGPRVPSADNTGGSMSCQYRSVPRKEFVAKSEETQSLSNGIHSEIKSEPEELKNLDSISRSPKATIFVSKDAQTEEKVVEIHQVVVVSNSVDSTSTKSDENCHQTSENVKHYVTDSTIVSCNNIAEYQDYAYNLISDSQSQNEVSNQNPGSLERERTAEKMAMETIQILF</sequence>
<organism evidence="1 2">
    <name type="scientific">Zingiber officinale</name>
    <name type="common">Ginger</name>
    <name type="synonym">Amomum zingiber</name>
    <dbReference type="NCBI Taxonomy" id="94328"/>
    <lineage>
        <taxon>Eukaryota</taxon>
        <taxon>Viridiplantae</taxon>
        <taxon>Streptophyta</taxon>
        <taxon>Embryophyta</taxon>
        <taxon>Tracheophyta</taxon>
        <taxon>Spermatophyta</taxon>
        <taxon>Magnoliopsida</taxon>
        <taxon>Liliopsida</taxon>
        <taxon>Zingiberales</taxon>
        <taxon>Zingiberaceae</taxon>
        <taxon>Zingiber</taxon>
    </lineage>
</organism>
<dbReference type="Proteomes" id="UP000734854">
    <property type="component" value="Unassembled WGS sequence"/>
</dbReference>
<keyword evidence="2" id="KW-1185">Reference proteome</keyword>
<proteinExistence type="predicted"/>